<dbReference type="InterPro" id="IPR028082">
    <property type="entry name" value="Peripla_BP_I"/>
</dbReference>
<keyword evidence="6" id="KW-0325">Glycoprotein</keyword>
<dbReference type="InterPro" id="IPR000337">
    <property type="entry name" value="GPCR_3"/>
</dbReference>
<dbReference type="Proteomes" id="UP000192247">
    <property type="component" value="Unassembled WGS sequence"/>
</dbReference>
<gene>
    <name evidence="8" type="ORF">BIW11_00630</name>
</gene>
<evidence type="ECO:0000256" key="5">
    <source>
        <dbReference type="ARBA" id="ARBA00023170"/>
    </source>
</evidence>
<dbReference type="EMBL" id="MNPL01005156">
    <property type="protein sequence ID" value="OQR76209.1"/>
    <property type="molecule type" value="Genomic_DNA"/>
</dbReference>
<keyword evidence="2" id="KW-0812">Transmembrane</keyword>
<feature type="region of interest" description="Disordered" evidence="7">
    <location>
        <begin position="1"/>
        <end position="20"/>
    </location>
</feature>
<comment type="subcellular location">
    <subcellularLocation>
        <location evidence="1">Membrane</location>
        <topology evidence="1">Multi-pass membrane protein</topology>
    </subcellularLocation>
</comment>
<keyword evidence="3" id="KW-1133">Transmembrane helix</keyword>
<dbReference type="InParanoid" id="A0A1V9XRU2"/>
<keyword evidence="5 8" id="KW-0675">Receptor</keyword>
<dbReference type="PANTHER" id="PTHR24060">
    <property type="entry name" value="METABOTROPIC GLUTAMATE RECEPTOR"/>
    <property type="match status" value="1"/>
</dbReference>
<dbReference type="GO" id="GO:0004930">
    <property type="term" value="F:G protein-coupled receptor activity"/>
    <property type="evidence" value="ECO:0007669"/>
    <property type="project" value="InterPro"/>
</dbReference>
<evidence type="ECO:0000256" key="4">
    <source>
        <dbReference type="ARBA" id="ARBA00023136"/>
    </source>
</evidence>
<sequence>MSASIQVKNEEDLEDRLGTAPGDVTIGALFPVREAPDAKNAQTRTCGAIREQYGIHRVEAAFQTLDEINSNPRLLPNITLGIEIRDSCWSVHDMVRHVAEIRRDMRMDSQLDVFDLLFAKNR</sequence>
<evidence type="ECO:0000256" key="1">
    <source>
        <dbReference type="ARBA" id="ARBA00004141"/>
    </source>
</evidence>
<proteinExistence type="predicted"/>
<keyword evidence="4" id="KW-0472">Membrane</keyword>
<keyword evidence="9" id="KW-1185">Reference proteome</keyword>
<evidence type="ECO:0000256" key="2">
    <source>
        <dbReference type="ARBA" id="ARBA00022692"/>
    </source>
</evidence>
<evidence type="ECO:0000256" key="7">
    <source>
        <dbReference type="SAM" id="MobiDB-lite"/>
    </source>
</evidence>
<dbReference type="SUPFAM" id="SSF53822">
    <property type="entry name" value="Periplasmic binding protein-like I"/>
    <property type="match status" value="1"/>
</dbReference>
<dbReference type="STRING" id="418985.A0A1V9XRU2"/>
<protein>
    <submittedName>
        <fullName evidence="8">Metabotropic glutamate receptor 1-like</fullName>
    </submittedName>
</protein>
<evidence type="ECO:0000256" key="6">
    <source>
        <dbReference type="ARBA" id="ARBA00023180"/>
    </source>
</evidence>
<reference evidence="8 9" key="1">
    <citation type="journal article" date="2017" name="Gigascience">
        <title>Draft genome of the honey bee ectoparasitic mite, Tropilaelaps mercedesae, is shaped by the parasitic life history.</title>
        <authorList>
            <person name="Dong X."/>
            <person name="Armstrong S.D."/>
            <person name="Xia D."/>
            <person name="Makepeace B.L."/>
            <person name="Darby A.C."/>
            <person name="Kadowaki T."/>
        </authorList>
    </citation>
    <scope>NUCLEOTIDE SEQUENCE [LARGE SCALE GENOMIC DNA]</scope>
    <source>
        <strain evidence="8">Wuxi-XJTLU</strain>
    </source>
</reference>
<dbReference type="GO" id="GO:0016020">
    <property type="term" value="C:membrane"/>
    <property type="evidence" value="ECO:0007669"/>
    <property type="project" value="UniProtKB-SubCell"/>
</dbReference>
<dbReference type="InterPro" id="IPR050726">
    <property type="entry name" value="mGluR"/>
</dbReference>
<evidence type="ECO:0000313" key="8">
    <source>
        <dbReference type="EMBL" id="OQR76209.1"/>
    </source>
</evidence>
<dbReference type="OrthoDB" id="6499412at2759"/>
<dbReference type="PRINTS" id="PR00248">
    <property type="entry name" value="GPCRMGR"/>
</dbReference>
<dbReference type="AlphaFoldDB" id="A0A1V9XRU2"/>
<name>A0A1V9XRU2_9ACAR</name>
<evidence type="ECO:0000313" key="9">
    <source>
        <dbReference type="Proteomes" id="UP000192247"/>
    </source>
</evidence>
<dbReference type="Gene3D" id="3.40.50.2300">
    <property type="match status" value="1"/>
</dbReference>
<organism evidence="8 9">
    <name type="scientific">Tropilaelaps mercedesae</name>
    <dbReference type="NCBI Taxonomy" id="418985"/>
    <lineage>
        <taxon>Eukaryota</taxon>
        <taxon>Metazoa</taxon>
        <taxon>Ecdysozoa</taxon>
        <taxon>Arthropoda</taxon>
        <taxon>Chelicerata</taxon>
        <taxon>Arachnida</taxon>
        <taxon>Acari</taxon>
        <taxon>Parasitiformes</taxon>
        <taxon>Mesostigmata</taxon>
        <taxon>Gamasina</taxon>
        <taxon>Dermanyssoidea</taxon>
        <taxon>Laelapidae</taxon>
        <taxon>Tropilaelaps</taxon>
    </lineage>
</organism>
<accession>A0A1V9XRU2</accession>
<comment type="caution">
    <text evidence="8">The sequence shown here is derived from an EMBL/GenBank/DDBJ whole genome shotgun (WGS) entry which is preliminary data.</text>
</comment>
<evidence type="ECO:0000256" key="3">
    <source>
        <dbReference type="ARBA" id="ARBA00022989"/>
    </source>
</evidence>